<accession>A0AAN9NB19</accession>
<name>A0AAN9NB19_PHACN</name>
<evidence type="ECO:0000313" key="2">
    <source>
        <dbReference type="EMBL" id="KAK7369745.1"/>
    </source>
</evidence>
<feature type="transmembrane region" description="Helical" evidence="1">
    <location>
        <begin position="51"/>
        <end position="72"/>
    </location>
</feature>
<comment type="caution">
    <text evidence="2">The sequence shown here is derived from an EMBL/GenBank/DDBJ whole genome shotgun (WGS) entry which is preliminary data.</text>
</comment>
<protein>
    <submittedName>
        <fullName evidence="2">Uncharacterized protein</fullName>
    </submittedName>
</protein>
<keyword evidence="1" id="KW-1133">Transmembrane helix</keyword>
<keyword evidence="1" id="KW-0472">Membrane</keyword>
<evidence type="ECO:0000256" key="1">
    <source>
        <dbReference type="SAM" id="Phobius"/>
    </source>
</evidence>
<dbReference type="Proteomes" id="UP001374584">
    <property type="component" value="Unassembled WGS sequence"/>
</dbReference>
<evidence type="ECO:0000313" key="3">
    <source>
        <dbReference type="Proteomes" id="UP001374584"/>
    </source>
</evidence>
<keyword evidence="1" id="KW-0812">Transmembrane</keyword>
<dbReference type="EMBL" id="JAYMYR010000004">
    <property type="protein sequence ID" value="KAK7369745.1"/>
    <property type="molecule type" value="Genomic_DNA"/>
</dbReference>
<reference evidence="2 3" key="1">
    <citation type="submission" date="2024-01" db="EMBL/GenBank/DDBJ databases">
        <title>The genomes of 5 underutilized Papilionoideae crops provide insights into root nodulation and disease resistanc.</title>
        <authorList>
            <person name="Jiang F."/>
        </authorList>
    </citation>
    <scope>NUCLEOTIDE SEQUENCE [LARGE SCALE GENOMIC DNA]</scope>
    <source>
        <strain evidence="2">JINMINGXINNONG_FW02</strain>
        <tissue evidence="2">Leaves</tissue>
    </source>
</reference>
<feature type="transmembrane region" description="Helical" evidence="1">
    <location>
        <begin position="12"/>
        <end position="31"/>
    </location>
</feature>
<organism evidence="2 3">
    <name type="scientific">Phaseolus coccineus</name>
    <name type="common">Scarlet runner bean</name>
    <name type="synonym">Phaseolus multiflorus</name>
    <dbReference type="NCBI Taxonomy" id="3886"/>
    <lineage>
        <taxon>Eukaryota</taxon>
        <taxon>Viridiplantae</taxon>
        <taxon>Streptophyta</taxon>
        <taxon>Embryophyta</taxon>
        <taxon>Tracheophyta</taxon>
        <taxon>Spermatophyta</taxon>
        <taxon>Magnoliopsida</taxon>
        <taxon>eudicotyledons</taxon>
        <taxon>Gunneridae</taxon>
        <taxon>Pentapetalae</taxon>
        <taxon>rosids</taxon>
        <taxon>fabids</taxon>
        <taxon>Fabales</taxon>
        <taxon>Fabaceae</taxon>
        <taxon>Papilionoideae</taxon>
        <taxon>50 kb inversion clade</taxon>
        <taxon>NPAAA clade</taxon>
        <taxon>indigoferoid/millettioid clade</taxon>
        <taxon>Phaseoleae</taxon>
        <taxon>Phaseolus</taxon>
    </lineage>
</organism>
<gene>
    <name evidence="2" type="ORF">VNO80_11789</name>
</gene>
<sequence>MTKRRTLKRSRLVFVRAFQIHFALSFMLALLKLGVAYAHYEHAPLLPHSSLTLSSSSPFTVGFLCLLSLAGFQNPRPPVSLTPNQINSNPIQSTRLNFFNRCTWVLGVRLLYSRSFSCCFMKIRLISNRCSSSDHVVRE</sequence>
<proteinExistence type="predicted"/>
<keyword evidence="3" id="KW-1185">Reference proteome</keyword>
<dbReference type="AlphaFoldDB" id="A0AAN9NB19"/>